<comment type="caution">
    <text evidence="2">The sequence shown here is derived from an EMBL/GenBank/DDBJ whole genome shotgun (WGS) entry which is preliminary data.</text>
</comment>
<dbReference type="AlphaFoldDB" id="A0A9P8ENT5"/>
<gene>
    <name evidence="2" type="ORF">KCU76_g4651</name>
</gene>
<dbReference type="EMBL" id="JAHFXF010000137">
    <property type="protein sequence ID" value="KAG9695196.1"/>
    <property type="molecule type" value="Genomic_DNA"/>
</dbReference>
<dbReference type="OrthoDB" id="2131339at2759"/>
<dbReference type="PANTHER" id="PTHR40630:SF1">
    <property type="entry name" value="DNA-BINDING PROTEIN"/>
    <property type="match status" value="1"/>
</dbReference>
<reference evidence="2" key="1">
    <citation type="journal article" date="2021" name="J Fungi (Basel)">
        <title>Virulence traits and population genomics of the black yeast Aureobasidium melanogenum.</title>
        <authorList>
            <person name="Cernosa A."/>
            <person name="Sun X."/>
            <person name="Gostincar C."/>
            <person name="Fang C."/>
            <person name="Gunde-Cimerman N."/>
            <person name="Song Z."/>
        </authorList>
    </citation>
    <scope>NUCLEOTIDE SEQUENCE</scope>
    <source>
        <strain evidence="2">EXF-9911</strain>
    </source>
</reference>
<protein>
    <recommendedName>
        <fullName evidence="4">Dna-binding protein</fullName>
    </recommendedName>
</protein>
<proteinExistence type="predicted"/>
<feature type="compositionally biased region" description="Basic and acidic residues" evidence="1">
    <location>
        <begin position="94"/>
        <end position="104"/>
    </location>
</feature>
<dbReference type="Pfam" id="PF11338">
    <property type="entry name" value="DUF3140"/>
    <property type="match status" value="1"/>
</dbReference>
<sequence>MVKDNDTVIKEFNELVNMSPDQLKEWLGGEDSAGAGWSKDDGSGETIGHESGRKIIEILEKNPKKDPSKYDEEDITHMRKVVAYNKRHLAQESTKAKQDPDSKSAKSLKNWGHDPQQA</sequence>
<evidence type="ECO:0000313" key="2">
    <source>
        <dbReference type="EMBL" id="KAG9695196.1"/>
    </source>
</evidence>
<dbReference type="Proteomes" id="UP000779574">
    <property type="component" value="Unassembled WGS sequence"/>
</dbReference>
<dbReference type="PANTHER" id="PTHR40630">
    <property type="entry name" value="POSSIBLE DNA-BINDING PROTEIN"/>
    <property type="match status" value="1"/>
</dbReference>
<evidence type="ECO:0000256" key="1">
    <source>
        <dbReference type="SAM" id="MobiDB-lite"/>
    </source>
</evidence>
<dbReference type="InterPro" id="IPR021487">
    <property type="entry name" value="DUF3140"/>
</dbReference>
<accession>A0A9P8ENT5</accession>
<organism evidence="2 3">
    <name type="scientific">Aureobasidium melanogenum</name>
    <name type="common">Aureobasidium pullulans var. melanogenum</name>
    <dbReference type="NCBI Taxonomy" id="46634"/>
    <lineage>
        <taxon>Eukaryota</taxon>
        <taxon>Fungi</taxon>
        <taxon>Dikarya</taxon>
        <taxon>Ascomycota</taxon>
        <taxon>Pezizomycotina</taxon>
        <taxon>Dothideomycetes</taxon>
        <taxon>Dothideomycetidae</taxon>
        <taxon>Dothideales</taxon>
        <taxon>Saccotheciaceae</taxon>
        <taxon>Aureobasidium</taxon>
    </lineage>
</organism>
<evidence type="ECO:0008006" key="4">
    <source>
        <dbReference type="Google" id="ProtNLM"/>
    </source>
</evidence>
<evidence type="ECO:0000313" key="3">
    <source>
        <dbReference type="Proteomes" id="UP000779574"/>
    </source>
</evidence>
<name>A0A9P8ENT5_AURME</name>
<feature type="compositionally biased region" description="Basic and acidic residues" evidence="1">
    <location>
        <begin position="38"/>
        <end position="70"/>
    </location>
</feature>
<reference evidence="2" key="2">
    <citation type="submission" date="2021-08" db="EMBL/GenBank/DDBJ databases">
        <authorList>
            <person name="Gostincar C."/>
            <person name="Sun X."/>
            <person name="Song Z."/>
            <person name="Gunde-Cimerman N."/>
        </authorList>
    </citation>
    <scope>NUCLEOTIDE SEQUENCE</scope>
    <source>
        <strain evidence="2">EXF-9911</strain>
    </source>
</reference>
<feature type="region of interest" description="Disordered" evidence="1">
    <location>
        <begin position="25"/>
        <end position="118"/>
    </location>
</feature>
<feature type="non-terminal residue" evidence="2">
    <location>
        <position position="1"/>
    </location>
</feature>